<dbReference type="InterPro" id="IPR027051">
    <property type="entry name" value="XdhC_Rossmann_dom"/>
</dbReference>
<organism evidence="3 4">
    <name type="scientific">Acetobacter sacchari</name>
    <dbReference type="NCBI Taxonomy" id="2661687"/>
    <lineage>
        <taxon>Bacteria</taxon>
        <taxon>Pseudomonadati</taxon>
        <taxon>Pseudomonadota</taxon>
        <taxon>Alphaproteobacteria</taxon>
        <taxon>Acetobacterales</taxon>
        <taxon>Acetobacteraceae</taxon>
        <taxon>Acetobacter</taxon>
    </lineage>
</organism>
<protein>
    <submittedName>
        <fullName evidence="3">XdhC family protein</fullName>
    </submittedName>
</protein>
<dbReference type="PANTHER" id="PTHR30388:SF4">
    <property type="entry name" value="MOLYBDENUM COFACTOR INSERTION CHAPERONE PAOD"/>
    <property type="match status" value="1"/>
</dbReference>
<evidence type="ECO:0000259" key="2">
    <source>
        <dbReference type="Pfam" id="PF13478"/>
    </source>
</evidence>
<keyword evidence="4" id="KW-1185">Reference proteome</keyword>
<dbReference type="Proteomes" id="UP000664771">
    <property type="component" value="Unassembled WGS sequence"/>
</dbReference>
<dbReference type="InterPro" id="IPR003777">
    <property type="entry name" value="XdhC_CoxI"/>
</dbReference>
<evidence type="ECO:0000259" key="1">
    <source>
        <dbReference type="Pfam" id="PF02625"/>
    </source>
</evidence>
<reference evidence="3 4" key="1">
    <citation type="submission" date="2021-03" db="EMBL/GenBank/DDBJ databases">
        <title>The complete genome sequence of Acetobacter sacchari TBRC 11175.</title>
        <authorList>
            <person name="Charoenyingcharoen P."/>
            <person name="Yukphan P."/>
        </authorList>
    </citation>
    <scope>NUCLEOTIDE SEQUENCE [LARGE SCALE GENOMIC DNA]</scope>
    <source>
        <strain evidence="3 4">TBRC 11175</strain>
    </source>
</reference>
<evidence type="ECO:0000313" key="3">
    <source>
        <dbReference type="EMBL" id="MBO1361149.1"/>
    </source>
</evidence>
<proteinExistence type="predicted"/>
<evidence type="ECO:0000313" key="4">
    <source>
        <dbReference type="Proteomes" id="UP000664771"/>
    </source>
</evidence>
<dbReference type="Pfam" id="PF02625">
    <property type="entry name" value="XdhC_CoxI"/>
    <property type="match status" value="1"/>
</dbReference>
<feature type="domain" description="XdhC- CoxI" evidence="1">
    <location>
        <begin position="20"/>
        <end position="87"/>
    </location>
</feature>
<sequence length="355" mass="37020">MPNPSTNSWPNDPLLHALQWTQNGHPAAVATVIGTWGSSPRPVGSVMTICGDGRVEGSVSGGCVEADVISRAREIMDGSPPAVLTYGVSNETAWGVGLACGGRLDVFVQAIGTDGLVKGAFPAADLEAIAAALRDRRPVSLARRLDGVRHALVDGTNPNSLPDDILRVLAEPPRSACARVTDAAGAEWFLQTVAPPPRLLLIGAVHIAQALAPMARLAGFTTAIIDPRTGLATPERFPSQTLLTDWPDDALDNAHIDPTTAVVTLTHDAKLDDPALARALVSPAFYVGALGSRATQSSRLKRLAEIGVPDDALNRLRGPVGLAIGAIGAEEIALSIMADIVATRRGARLSLEPGW</sequence>
<feature type="domain" description="XdhC Rossmann" evidence="2">
    <location>
        <begin position="199"/>
        <end position="340"/>
    </location>
</feature>
<gene>
    <name evidence="3" type="ORF">J2D73_15285</name>
</gene>
<dbReference type="EMBL" id="JAFVMF010000018">
    <property type="protein sequence ID" value="MBO1361149.1"/>
    <property type="molecule type" value="Genomic_DNA"/>
</dbReference>
<dbReference type="Pfam" id="PF13478">
    <property type="entry name" value="XdhC_C"/>
    <property type="match status" value="1"/>
</dbReference>
<dbReference type="PANTHER" id="PTHR30388">
    <property type="entry name" value="ALDEHYDE OXIDOREDUCTASE MOLYBDENUM COFACTOR ASSEMBLY PROTEIN"/>
    <property type="match status" value="1"/>
</dbReference>
<name>A0ABS3LZ03_9PROT</name>
<dbReference type="RefSeq" id="WP_207882656.1">
    <property type="nucleotide sequence ID" value="NZ_JAFVMF010000018.1"/>
</dbReference>
<dbReference type="InterPro" id="IPR052698">
    <property type="entry name" value="MoCofactor_Util/Proc"/>
</dbReference>
<accession>A0ABS3LZ03</accession>
<dbReference type="Gene3D" id="3.40.50.720">
    <property type="entry name" value="NAD(P)-binding Rossmann-like Domain"/>
    <property type="match status" value="1"/>
</dbReference>
<comment type="caution">
    <text evidence="3">The sequence shown here is derived from an EMBL/GenBank/DDBJ whole genome shotgun (WGS) entry which is preliminary data.</text>
</comment>